<keyword evidence="2" id="KW-1185">Reference proteome</keyword>
<protein>
    <submittedName>
        <fullName evidence="1">Uncharacterized protein</fullName>
    </submittedName>
</protein>
<evidence type="ECO:0000313" key="2">
    <source>
        <dbReference type="Proteomes" id="UP000530660"/>
    </source>
</evidence>
<dbReference type="Gene3D" id="3.40.50.720">
    <property type="entry name" value="NAD(P)-binding Rossmann-like Domain"/>
    <property type="match status" value="1"/>
</dbReference>
<name>A0A7J7ID52_9RHOD</name>
<dbReference type="Proteomes" id="UP000530660">
    <property type="component" value="Unassembled WGS sequence"/>
</dbReference>
<comment type="caution">
    <text evidence="1">The sequence shown here is derived from an EMBL/GenBank/DDBJ whole genome shotgun (WGS) entry which is preliminary data.</text>
</comment>
<sequence length="112" mass="12709">MDKIGQHRDKPLNFFMERYAEAYLQEILAWVQHLVEMRAGGARSIDMAEETEAAALPLPSGFDGRIAVVMAMAARRSFDLKRPVMITEIDPSLGPVIENAREEAKRTHKRLE</sequence>
<gene>
    <name evidence="1" type="ORF">F1559_001709</name>
</gene>
<reference evidence="1 2" key="1">
    <citation type="journal article" date="2020" name="J. Phycol.">
        <title>Comparative genome analysis reveals Cyanidiococcus gen. nov., a new extremophilic red algal genus sister to Cyanidioschyzon (Cyanidioschyzonaceae, Rhodophyta).</title>
        <authorList>
            <person name="Liu S.-L."/>
            <person name="Chiang Y.-R."/>
            <person name="Yoon H.S."/>
            <person name="Fu H.-Y."/>
        </authorList>
    </citation>
    <scope>NUCLEOTIDE SEQUENCE [LARGE SCALE GENOMIC DNA]</scope>
    <source>
        <strain evidence="1 2">THAL066</strain>
    </source>
</reference>
<dbReference type="AlphaFoldDB" id="A0A7J7ID52"/>
<evidence type="ECO:0000313" key="1">
    <source>
        <dbReference type="EMBL" id="KAF6001036.1"/>
    </source>
</evidence>
<accession>A0A7J7ID52</accession>
<organism evidence="1 2">
    <name type="scientific">Cyanidiococcus yangmingshanensis</name>
    <dbReference type="NCBI Taxonomy" id="2690220"/>
    <lineage>
        <taxon>Eukaryota</taxon>
        <taxon>Rhodophyta</taxon>
        <taxon>Bangiophyceae</taxon>
        <taxon>Cyanidiales</taxon>
        <taxon>Cyanidiaceae</taxon>
        <taxon>Cyanidiococcus</taxon>
    </lineage>
</organism>
<proteinExistence type="predicted"/>
<dbReference type="EMBL" id="VWRR01000016">
    <property type="protein sequence ID" value="KAF6001036.1"/>
    <property type="molecule type" value="Genomic_DNA"/>
</dbReference>
<dbReference type="OrthoDB" id="64915at2759"/>